<feature type="compositionally biased region" description="Pro residues" evidence="1">
    <location>
        <begin position="9"/>
        <end position="25"/>
    </location>
</feature>
<protein>
    <submittedName>
        <fullName evidence="2">Uncharacterized protein</fullName>
    </submittedName>
</protein>
<proteinExistence type="predicted"/>
<evidence type="ECO:0000313" key="3">
    <source>
        <dbReference type="Proteomes" id="UP001222932"/>
    </source>
</evidence>
<dbReference type="AlphaFoldDB" id="A0AAD3U089"/>
<feature type="region of interest" description="Disordered" evidence="1">
    <location>
        <begin position="1"/>
        <end position="25"/>
    </location>
</feature>
<sequence length="184" mass="20727">MSSIESSPPLSPSASPPLSPPPVHPAPRKWAHTTYWRPIAQAWERVDNSRSVHNLAFLPCPLNINRVHSLMPMLNMVLEDVMAENKYTAADLTGWKTVLKDLLERLVSHMPDEPIGKARRTAVFVAATSSDLCATFQKRKDVRDMISAFDNRVALYTMTVPNLERGYALQRRENDPDTLTPHDV</sequence>
<evidence type="ECO:0000313" key="2">
    <source>
        <dbReference type="EMBL" id="GMK59755.1"/>
    </source>
</evidence>
<keyword evidence="3" id="KW-1185">Reference proteome</keyword>
<reference evidence="2" key="1">
    <citation type="journal article" date="2023" name="BMC Genomics">
        <title>Chromosome-level genome assemblies of Cutaneotrichosporon spp. (Trichosporonales, Basidiomycota) reveal imbalanced evolution between nucleotide sequences and chromosome synteny.</title>
        <authorList>
            <person name="Kobayashi Y."/>
            <person name="Kayamori A."/>
            <person name="Aoki K."/>
            <person name="Shiwa Y."/>
            <person name="Matsutani M."/>
            <person name="Fujita N."/>
            <person name="Sugita T."/>
            <person name="Iwasaki W."/>
            <person name="Tanaka N."/>
            <person name="Takashima M."/>
        </authorList>
    </citation>
    <scope>NUCLEOTIDE SEQUENCE</scope>
    <source>
        <strain evidence="2">HIS016</strain>
    </source>
</reference>
<dbReference type="Proteomes" id="UP001222932">
    <property type="component" value="Unassembled WGS sequence"/>
</dbReference>
<gene>
    <name evidence="2" type="ORF">CspeluHIS016_0803610</name>
</gene>
<evidence type="ECO:0000256" key="1">
    <source>
        <dbReference type="SAM" id="MobiDB-lite"/>
    </source>
</evidence>
<name>A0AAD3U089_9TREE</name>
<organism evidence="2 3">
    <name type="scientific">Cutaneotrichosporon spelunceum</name>
    <dbReference type="NCBI Taxonomy" id="1672016"/>
    <lineage>
        <taxon>Eukaryota</taxon>
        <taxon>Fungi</taxon>
        <taxon>Dikarya</taxon>
        <taxon>Basidiomycota</taxon>
        <taxon>Agaricomycotina</taxon>
        <taxon>Tremellomycetes</taxon>
        <taxon>Trichosporonales</taxon>
        <taxon>Trichosporonaceae</taxon>
        <taxon>Cutaneotrichosporon</taxon>
    </lineage>
</organism>
<reference evidence="2" key="2">
    <citation type="submission" date="2023-06" db="EMBL/GenBank/DDBJ databases">
        <authorList>
            <person name="Kobayashi Y."/>
            <person name="Kayamori A."/>
            <person name="Aoki K."/>
            <person name="Shiwa Y."/>
            <person name="Fujita N."/>
            <person name="Sugita T."/>
            <person name="Iwasaki W."/>
            <person name="Tanaka N."/>
            <person name="Takashima M."/>
        </authorList>
    </citation>
    <scope>NUCLEOTIDE SEQUENCE</scope>
    <source>
        <strain evidence="2">HIS016</strain>
    </source>
</reference>
<comment type="caution">
    <text evidence="2">The sequence shown here is derived from an EMBL/GenBank/DDBJ whole genome shotgun (WGS) entry which is preliminary data.</text>
</comment>
<accession>A0AAD3U089</accession>
<dbReference type="EMBL" id="BTCM01000008">
    <property type="protein sequence ID" value="GMK59755.1"/>
    <property type="molecule type" value="Genomic_DNA"/>
</dbReference>